<name>A0ACB6R682_9PLEO</name>
<protein>
    <submittedName>
        <fullName evidence="1">Uncharacterized protein</fullName>
    </submittedName>
</protein>
<dbReference type="EMBL" id="MU003499">
    <property type="protein sequence ID" value="KAF2473961.1"/>
    <property type="molecule type" value="Genomic_DNA"/>
</dbReference>
<dbReference type="Proteomes" id="UP000799755">
    <property type="component" value="Unassembled WGS sequence"/>
</dbReference>
<comment type="caution">
    <text evidence="1">The sequence shown here is derived from an EMBL/GenBank/DDBJ whole genome shotgun (WGS) entry which is preliminary data.</text>
</comment>
<evidence type="ECO:0000313" key="2">
    <source>
        <dbReference type="Proteomes" id="UP000799755"/>
    </source>
</evidence>
<sequence>MPPPATLTIDPRTSTSVFLSYTRNPGSSSVNKAAGMKTATPAHAAYRPTPDREDLLEAVLMTNTPPNVNTEVLEAHEEDDGDKEAAEEFRKQKRKFDALRKQNGGELTFRQDVEWMRIQSAEDARKKKRKRDLLKAREEQLGEQGAQGLSLFIDENGSNDIPNVENENDSDDGDELDLDPQVGSRKRRRPPLPRKEPRQISIQEAEYQSMRVALEAEVDSRKKKKKTQMSPDRTQNRKGPAKSKVSKARASKSSKSKAEKKNARGARKTAQQKRNDQRAVHQMSSLFTGDVFAEQAGEDAADEPTFTTTRRKHEALKELIASVPIDHKKTARSDLSILLAATKDFDGRGSVKPHGNNLWLVKGMKTALKAYQLLGSAFMRRRENASEEPRGGLVADQMGLGKTLMMLANIVNGRPPRTSEHKTTLLVASPSLLTQWAKEIETHTDGKLTMMRYGAGTRIDSNRSFEILAQHDIILTTYTEVMRSYPKNEPPIGCQTTEQKIVWWKQVFETERGVLHRMVFLRVVLDEAQAIKNHTGRTSIACRALMAHHRWALSGTPVLNGLHELYAYFKFLGVPHTGSFKIFRYNYCDTSDPENTERLLVRLSQFMIRRTHSDVMFGAPILKLPKADQGTHWCDFNDVERSIYDIVQQRFAKRINWMAQKGDLETSYSSALVMLLRLRQLTAHILMLQFVMRDLLEREDIERIREVTNQAATDSKSAQGLQIIAIREQLKALSEEQKKTQEAQEIEESPIEDISAPTDSFDRPNEGVSVASRGAKTGRQFGKTFNFKPYLKSLTTGDHWQKMKEKAECTKCHNRPRNAWITECHHLLCFSCYEDLQIEAAERGREHAMCKACGKTFRFAHECNADGELDDSQAYDGPVTRSRQPRVRPEREDIRDDWLSLGGKDVLPSAKTIAIKAQILNWIQENPDVKIIIYTQFLAMIRILHKVCQEEGWGAEQYHGKMSFTARDKAIASFADKPHVKILLASLRCGGLGLNLTMASRVIVIDPWWNSASEQQAFCRVFRIGQTDTTFMTRFCVQNSVDQRLIDMQERKKREIDEVMEDDGSTVKKMNIRDLMRLFGNLEEDPSGRPFIIVDNPDSRGGLQADRFDEGYADEI</sequence>
<organism evidence="1 2">
    <name type="scientific">Lindgomyces ingoldianus</name>
    <dbReference type="NCBI Taxonomy" id="673940"/>
    <lineage>
        <taxon>Eukaryota</taxon>
        <taxon>Fungi</taxon>
        <taxon>Dikarya</taxon>
        <taxon>Ascomycota</taxon>
        <taxon>Pezizomycotina</taxon>
        <taxon>Dothideomycetes</taxon>
        <taxon>Pleosporomycetidae</taxon>
        <taxon>Pleosporales</taxon>
        <taxon>Lindgomycetaceae</taxon>
        <taxon>Lindgomyces</taxon>
    </lineage>
</organism>
<accession>A0ACB6R682</accession>
<gene>
    <name evidence="1" type="ORF">BDR25DRAFT_282108</name>
</gene>
<reference evidence="1" key="1">
    <citation type="journal article" date="2020" name="Stud. Mycol.">
        <title>101 Dothideomycetes genomes: a test case for predicting lifestyles and emergence of pathogens.</title>
        <authorList>
            <person name="Haridas S."/>
            <person name="Albert R."/>
            <person name="Binder M."/>
            <person name="Bloem J."/>
            <person name="Labutti K."/>
            <person name="Salamov A."/>
            <person name="Andreopoulos B."/>
            <person name="Baker S."/>
            <person name="Barry K."/>
            <person name="Bills G."/>
            <person name="Bluhm B."/>
            <person name="Cannon C."/>
            <person name="Castanera R."/>
            <person name="Culley D."/>
            <person name="Daum C."/>
            <person name="Ezra D."/>
            <person name="Gonzalez J."/>
            <person name="Henrissat B."/>
            <person name="Kuo A."/>
            <person name="Liang C."/>
            <person name="Lipzen A."/>
            <person name="Lutzoni F."/>
            <person name="Magnuson J."/>
            <person name="Mondo S."/>
            <person name="Nolan M."/>
            <person name="Ohm R."/>
            <person name="Pangilinan J."/>
            <person name="Park H.-J."/>
            <person name="Ramirez L."/>
            <person name="Alfaro M."/>
            <person name="Sun H."/>
            <person name="Tritt A."/>
            <person name="Yoshinaga Y."/>
            <person name="Zwiers L.-H."/>
            <person name="Turgeon B."/>
            <person name="Goodwin S."/>
            <person name="Spatafora J."/>
            <person name="Crous P."/>
            <person name="Grigoriev I."/>
        </authorList>
    </citation>
    <scope>NUCLEOTIDE SEQUENCE</scope>
    <source>
        <strain evidence="1">ATCC 200398</strain>
    </source>
</reference>
<keyword evidence="2" id="KW-1185">Reference proteome</keyword>
<evidence type="ECO:0000313" key="1">
    <source>
        <dbReference type="EMBL" id="KAF2473961.1"/>
    </source>
</evidence>
<proteinExistence type="predicted"/>